<dbReference type="PANTHER" id="PTHR12049">
    <property type="entry name" value="PROTEIN ARGININE METHYLTRANSFERASE NDUFAF7, MITOCHONDRIAL"/>
    <property type="match status" value="1"/>
</dbReference>
<protein>
    <submittedName>
        <fullName evidence="3">SAM-dependent MidA family methyltransferase</fullName>
    </submittedName>
</protein>
<sequence>MDAIKLRKKLERRSAAPWSYSDFMEYALYDDEFGYYSRESIKLGKEGDFYTSNHVHPVFQQTFARFFTDTLVKEELTPLICEQGAGDGRFARNVVEYIKNTDEELYSHLNYIIIETSAFHRKRIKEVIAPFEGKVSIFSSLDEARDVYPVFEGIIFSNELIDAFPVHVVEKKNDALMEVKVKWGKDEFIEEVVQNENSELENWLNNYGPKLPEGHRLEICLPMREWLRYMGEWLQKGLIVTVDYGYSNEELVEEVRREGSLRGYYKHEMIRSPLKYPGEMDITAHVQWDAFRMIGKEMNLSEIFHDRQDIFLLKAGLFTFLKKVTDLNPFSENFKQNRAIQSLVHPGGISSTFHVNIQGKELDKTDEYGIFTEDPYQTEKYK</sequence>
<dbReference type="InterPro" id="IPR003788">
    <property type="entry name" value="NDUFAF7"/>
</dbReference>
<evidence type="ECO:0000313" key="3">
    <source>
        <dbReference type="EMBL" id="MDQ0254427.1"/>
    </source>
</evidence>
<dbReference type="Gene3D" id="3.40.50.12710">
    <property type="match status" value="1"/>
</dbReference>
<reference evidence="3 4" key="1">
    <citation type="submission" date="2023-07" db="EMBL/GenBank/DDBJ databases">
        <title>Genomic Encyclopedia of Type Strains, Phase IV (KMG-IV): sequencing the most valuable type-strain genomes for metagenomic binning, comparative biology and taxonomic classification.</title>
        <authorList>
            <person name="Goeker M."/>
        </authorList>
    </citation>
    <scope>NUCLEOTIDE SEQUENCE [LARGE SCALE GENOMIC DNA]</scope>
    <source>
        <strain evidence="3 4">DSM 9768</strain>
    </source>
</reference>
<dbReference type="RefSeq" id="WP_307324359.1">
    <property type="nucleotide sequence ID" value="NZ_JAUSUG010000005.1"/>
</dbReference>
<evidence type="ECO:0000256" key="2">
    <source>
        <dbReference type="ARBA" id="ARBA00022679"/>
    </source>
</evidence>
<dbReference type="Proteomes" id="UP001230005">
    <property type="component" value="Unassembled WGS sequence"/>
</dbReference>
<dbReference type="InterPro" id="IPR038375">
    <property type="entry name" value="NDUFAF7_sf"/>
</dbReference>
<dbReference type="GO" id="GO:0008168">
    <property type="term" value="F:methyltransferase activity"/>
    <property type="evidence" value="ECO:0007669"/>
    <property type="project" value="UniProtKB-KW"/>
</dbReference>
<dbReference type="InterPro" id="IPR029063">
    <property type="entry name" value="SAM-dependent_MTases_sf"/>
</dbReference>
<evidence type="ECO:0000313" key="4">
    <source>
        <dbReference type="Proteomes" id="UP001230005"/>
    </source>
</evidence>
<dbReference type="GO" id="GO:0032259">
    <property type="term" value="P:methylation"/>
    <property type="evidence" value="ECO:0007669"/>
    <property type="project" value="UniProtKB-KW"/>
</dbReference>
<name>A0ABT9ZUM5_9BACI</name>
<accession>A0ABT9ZUM5</accession>
<dbReference type="PANTHER" id="PTHR12049:SF7">
    <property type="entry name" value="PROTEIN ARGININE METHYLTRANSFERASE NDUFAF7, MITOCHONDRIAL"/>
    <property type="match status" value="1"/>
</dbReference>
<organism evidence="3 4">
    <name type="scientific">Evansella vedderi</name>
    <dbReference type="NCBI Taxonomy" id="38282"/>
    <lineage>
        <taxon>Bacteria</taxon>
        <taxon>Bacillati</taxon>
        <taxon>Bacillota</taxon>
        <taxon>Bacilli</taxon>
        <taxon>Bacillales</taxon>
        <taxon>Bacillaceae</taxon>
        <taxon>Evansella</taxon>
    </lineage>
</organism>
<keyword evidence="4" id="KW-1185">Reference proteome</keyword>
<evidence type="ECO:0000256" key="1">
    <source>
        <dbReference type="ARBA" id="ARBA00022603"/>
    </source>
</evidence>
<dbReference type="SUPFAM" id="SSF53335">
    <property type="entry name" value="S-adenosyl-L-methionine-dependent methyltransferases"/>
    <property type="match status" value="1"/>
</dbReference>
<keyword evidence="2" id="KW-0808">Transferase</keyword>
<gene>
    <name evidence="3" type="ORF">J2S74_001802</name>
</gene>
<dbReference type="EMBL" id="JAUSUG010000005">
    <property type="protein sequence ID" value="MDQ0254427.1"/>
    <property type="molecule type" value="Genomic_DNA"/>
</dbReference>
<proteinExistence type="predicted"/>
<dbReference type="Pfam" id="PF02636">
    <property type="entry name" value="Methyltransf_28"/>
    <property type="match status" value="1"/>
</dbReference>
<comment type="caution">
    <text evidence="3">The sequence shown here is derived from an EMBL/GenBank/DDBJ whole genome shotgun (WGS) entry which is preliminary data.</text>
</comment>
<keyword evidence="1 3" id="KW-0489">Methyltransferase</keyword>